<evidence type="ECO:0000259" key="3">
    <source>
        <dbReference type="PROSITE" id="PS50937"/>
    </source>
</evidence>
<evidence type="ECO:0000313" key="4">
    <source>
        <dbReference type="EMBL" id="AJT49949.1"/>
    </source>
</evidence>
<dbReference type="PROSITE" id="PS50937">
    <property type="entry name" value="HTH_MERR_2"/>
    <property type="match status" value="1"/>
</dbReference>
<dbReference type="AlphaFoldDB" id="A0A0D4CIQ3"/>
<keyword evidence="5" id="KW-1185">Reference proteome</keyword>
<evidence type="ECO:0000256" key="1">
    <source>
        <dbReference type="ARBA" id="ARBA00023125"/>
    </source>
</evidence>
<keyword evidence="1" id="KW-0238">DNA-binding</keyword>
<keyword evidence="2" id="KW-0175">Coiled coil</keyword>
<dbReference type="OrthoDB" id="9811174at2"/>
<reference evidence="4 5" key="1">
    <citation type="journal article" date="2012" name="J. Bacteriol.">
        <title>Genome sequence of Lactobacillus mucosae LM1, isolated from piglet feces.</title>
        <authorList>
            <person name="Lee J.H."/>
            <person name="Valeriano V.D."/>
            <person name="Shin Y.R."/>
            <person name="Chae J.P."/>
            <person name="Kim G.B."/>
            <person name="Ham J.S."/>
            <person name="Chun J."/>
            <person name="Kang D.K."/>
        </authorList>
    </citation>
    <scope>NUCLEOTIDE SEQUENCE [LARGE SCALE GENOMIC DNA]</scope>
    <source>
        <strain evidence="4 5">LM1</strain>
    </source>
</reference>
<feature type="coiled-coil region" evidence="2">
    <location>
        <begin position="84"/>
        <end position="111"/>
    </location>
</feature>
<evidence type="ECO:0000313" key="5">
    <source>
        <dbReference type="Proteomes" id="UP000003645"/>
    </source>
</evidence>
<gene>
    <name evidence="4" type="ORF">LBLM1_01780</name>
</gene>
<dbReference type="STRING" id="1130798.LBLM1_01780"/>
<dbReference type="InterPro" id="IPR047057">
    <property type="entry name" value="MerR_fam"/>
</dbReference>
<dbReference type="InterPro" id="IPR000551">
    <property type="entry name" value="MerR-type_HTH_dom"/>
</dbReference>
<dbReference type="PANTHER" id="PTHR30204:SF98">
    <property type="entry name" value="HTH-TYPE TRANSCRIPTIONAL REGULATOR ADHR"/>
    <property type="match status" value="1"/>
</dbReference>
<accession>A0A0D4CIQ3</accession>
<dbReference type="Proteomes" id="UP000003645">
    <property type="component" value="Chromosome"/>
</dbReference>
<feature type="domain" description="HTH merR-type" evidence="3">
    <location>
        <begin position="3"/>
        <end position="72"/>
    </location>
</feature>
<dbReference type="InterPro" id="IPR009061">
    <property type="entry name" value="DNA-bd_dom_put_sf"/>
</dbReference>
<dbReference type="RefSeq" id="WP_006500191.1">
    <property type="nucleotide sequence ID" value="NZ_CP011013.1"/>
</dbReference>
<dbReference type="SUPFAM" id="SSF46955">
    <property type="entry name" value="Putative DNA-binding domain"/>
    <property type="match status" value="1"/>
</dbReference>
<dbReference type="GO" id="GO:0003700">
    <property type="term" value="F:DNA-binding transcription factor activity"/>
    <property type="evidence" value="ECO:0007669"/>
    <property type="project" value="InterPro"/>
</dbReference>
<organism evidence="4 5">
    <name type="scientific">Limosilactobacillus mucosae LM1</name>
    <dbReference type="NCBI Taxonomy" id="1130798"/>
    <lineage>
        <taxon>Bacteria</taxon>
        <taxon>Bacillati</taxon>
        <taxon>Bacillota</taxon>
        <taxon>Bacilli</taxon>
        <taxon>Lactobacillales</taxon>
        <taxon>Lactobacillaceae</taxon>
        <taxon>Limosilactobacillus</taxon>
    </lineage>
</organism>
<dbReference type="CDD" id="cd01109">
    <property type="entry name" value="HTH_YyaN"/>
    <property type="match status" value="1"/>
</dbReference>
<protein>
    <submittedName>
        <fullName evidence="4">MerR family transcriptional regulator</fullName>
    </submittedName>
</protein>
<dbReference type="SMART" id="SM00422">
    <property type="entry name" value="HTH_MERR"/>
    <property type="match status" value="1"/>
</dbReference>
<dbReference type="GO" id="GO:0003677">
    <property type="term" value="F:DNA binding"/>
    <property type="evidence" value="ECO:0007669"/>
    <property type="project" value="UniProtKB-KW"/>
</dbReference>
<dbReference type="Gene3D" id="1.10.1660.10">
    <property type="match status" value="1"/>
</dbReference>
<sequence>MTELTITQTSQKYHLKPATLRYYEQIGLLPDVPRHSNGNRYYDDQLQQWIEMIVCLRHSGVPVDVLVEYAELLKQGDSTLQARENLLKNQLAVLEEKRHNLDRSIQRLEHKISLYETGEIKKEKSYFDKYRILDDSRRYCYENSH</sequence>
<dbReference type="EMBL" id="CP011013">
    <property type="protein sequence ID" value="AJT49949.1"/>
    <property type="molecule type" value="Genomic_DNA"/>
</dbReference>
<dbReference type="HOGENOM" id="CLU_060077_8_3_9"/>
<proteinExistence type="predicted"/>
<name>A0A0D4CIQ3_LIMMU</name>
<dbReference type="KEGG" id="lmu:LBLM1_01780"/>
<evidence type="ECO:0000256" key="2">
    <source>
        <dbReference type="SAM" id="Coils"/>
    </source>
</evidence>
<dbReference type="Pfam" id="PF13411">
    <property type="entry name" value="MerR_1"/>
    <property type="match status" value="1"/>
</dbReference>
<dbReference type="PANTHER" id="PTHR30204">
    <property type="entry name" value="REDOX-CYCLING DRUG-SENSING TRANSCRIPTIONAL ACTIVATOR SOXR"/>
    <property type="match status" value="1"/>
</dbReference>